<sequence>MLIQVIVSDSSCLIDLRKVSLLGALISLPYEITIPDTLFYNELIELTESERTTLINSGLKILETPPTGISRIQGISRQFPALSIYDCFAFALAERLQNSILLTGDKTLRRIATNHRIEVHGILWAIDEMYKTATATVKELYDALILFEKDPTIRLPKKDLENYLERYKNIL</sequence>
<evidence type="ECO:0000313" key="2">
    <source>
        <dbReference type="Proteomes" id="UP000076925"/>
    </source>
</evidence>
<evidence type="ECO:0000313" key="1">
    <source>
        <dbReference type="EMBL" id="KYC43986.1"/>
    </source>
</evidence>
<organism evidence="1 2">
    <name type="scientific">Scytonema hofmannii PCC 7110</name>
    <dbReference type="NCBI Taxonomy" id="128403"/>
    <lineage>
        <taxon>Bacteria</taxon>
        <taxon>Bacillati</taxon>
        <taxon>Cyanobacteriota</taxon>
        <taxon>Cyanophyceae</taxon>
        <taxon>Nostocales</taxon>
        <taxon>Scytonemataceae</taxon>
        <taxon>Scytonema</taxon>
    </lineage>
</organism>
<dbReference type="Pfam" id="PF11848">
    <property type="entry name" value="DUF3368"/>
    <property type="match status" value="1"/>
</dbReference>
<dbReference type="STRING" id="128403.WA1_02240"/>
<dbReference type="InterPro" id="IPR029060">
    <property type="entry name" value="PIN-like_dom_sf"/>
</dbReference>
<proteinExistence type="predicted"/>
<dbReference type="AlphaFoldDB" id="A0A139XH15"/>
<dbReference type="InterPro" id="IPR021799">
    <property type="entry name" value="PIN-like_prokaryotic"/>
</dbReference>
<gene>
    <name evidence="1" type="ORF">WA1_02240</name>
</gene>
<accession>A0A139XH15</accession>
<keyword evidence="2" id="KW-1185">Reference proteome</keyword>
<evidence type="ECO:0008006" key="3">
    <source>
        <dbReference type="Google" id="ProtNLM"/>
    </source>
</evidence>
<dbReference type="SUPFAM" id="SSF88723">
    <property type="entry name" value="PIN domain-like"/>
    <property type="match status" value="1"/>
</dbReference>
<comment type="caution">
    <text evidence="1">The sequence shown here is derived from an EMBL/GenBank/DDBJ whole genome shotgun (WGS) entry which is preliminary data.</text>
</comment>
<dbReference type="Proteomes" id="UP000076925">
    <property type="component" value="Unassembled WGS sequence"/>
</dbReference>
<protein>
    <recommendedName>
        <fullName evidence="3">PIN domain-containing protein</fullName>
    </recommendedName>
</protein>
<dbReference type="EMBL" id="ANNX02000012">
    <property type="protein sequence ID" value="KYC43986.1"/>
    <property type="molecule type" value="Genomic_DNA"/>
</dbReference>
<name>A0A139XH15_9CYAN</name>
<dbReference type="RefSeq" id="WP_017741273.1">
    <property type="nucleotide sequence ID" value="NZ_KQ976354.1"/>
</dbReference>
<reference evidence="1 2" key="1">
    <citation type="journal article" date="2013" name="Genome Biol. Evol.">
        <title>Genomes of Stigonematalean cyanobacteria (subsection V) and the evolution of oxygenic photosynthesis from prokaryotes to plastids.</title>
        <authorList>
            <person name="Dagan T."/>
            <person name="Roettger M."/>
            <person name="Stucken K."/>
            <person name="Landan G."/>
            <person name="Koch R."/>
            <person name="Major P."/>
            <person name="Gould S.B."/>
            <person name="Goremykin V.V."/>
            <person name="Rippka R."/>
            <person name="Tandeau de Marsac N."/>
            <person name="Gugger M."/>
            <person name="Lockhart P.J."/>
            <person name="Allen J.F."/>
            <person name="Brune I."/>
            <person name="Maus I."/>
            <person name="Puhler A."/>
            <person name="Martin W.F."/>
        </authorList>
    </citation>
    <scope>NUCLEOTIDE SEQUENCE [LARGE SCALE GENOMIC DNA]</scope>
    <source>
        <strain evidence="1 2">PCC 7110</strain>
    </source>
</reference>